<dbReference type="Proteomes" id="UP000799302">
    <property type="component" value="Unassembled WGS sequence"/>
</dbReference>
<feature type="non-terminal residue" evidence="2">
    <location>
        <position position="1"/>
    </location>
</feature>
<feature type="non-terminal residue" evidence="2">
    <location>
        <position position="136"/>
    </location>
</feature>
<evidence type="ECO:0000313" key="2">
    <source>
        <dbReference type="EMBL" id="KAF2668188.1"/>
    </source>
</evidence>
<protein>
    <recommendedName>
        <fullName evidence="1">WD-like domain-containing protein</fullName>
    </recommendedName>
</protein>
<sequence length="136" mass="14087">VLTSTPTDKGLITWYGSNNPPSAAYNCGNDAPIDCDNSNLASKNICQDLANNLNSDTGGGLPVSPRSVCINNAGNVCCISWANDVGGMLKGYLLSGFNNAMNSCNPGNSQISARVHNARLGGVCTTECVSNRPSQC</sequence>
<evidence type="ECO:0000259" key="1">
    <source>
        <dbReference type="Pfam" id="PF20493"/>
    </source>
</evidence>
<dbReference type="AlphaFoldDB" id="A0A6A6UAM7"/>
<gene>
    <name evidence="2" type="ORF">BT63DRAFT_359359</name>
</gene>
<dbReference type="EMBL" id="MU004236">
    <property type="protein sequence ID" value="KAF2668188.1"/>
    <property type="molecule type" value="Genomic_DNA"/>
</dbReference>
<reference evidence="2" key="1">
    <citation type="journal article" date="2020" name="Stud. Mycol.">
        <title>101 Dothideomycetes genomes: a test case for predicting lifestyles and emergence of pathogens.</title>
        <authorList>
            <person name="Haridas S."/>
            <person name="Albert R."/>
            <person name="Binder M."/>
            <person name="Bloem J."/>
            <person name="Labutti K."/>
            <person name="Salamov A."/>
            <person name="Andreopoulos B."/>
            <person name="Baker S."/>
            <person name="Barry K."/>
            <person name="Bills G."/>
            <person name="Bluhm B."/>
            <person name="Cannon C."/>
            <person name="Castanera R."/>
            <person name="Culley D."/>
            <person name="Daum C."/>
            <person name="Ezra D."/>
            <person name="Gonzalez J."/>
            <person name="Henrissat B."/>
            <person name="Kuo A."/>
            <person name="Liang C."/>
            <person name="Lipzen A."/>
            <person name="Lutzoni F."/>
            <person name="Magnuson J."/>
            <person name="Mondo S."/>
            <person name="Nolan M."/>
            <person name="Ohm R."/>
            <person name="Pangilinan J."/>
            <person name="Park H.-J."/>
            <person name="Ramirez L."/>
            <person name="Alfaro M."/>
            <person name="Sun H."/>
            <person name="Tritt A."/>
            <person name="Yoshinaga Y."/>
            <person name="Zwiers L.-H."/>
            <person name="Turgeon B."/>
            <person name="Goodwin S."/>
            <person name="Spatafora J."/>
            <person name="Crous P."/>
            <person name="Grigoriev I."/>
        </authorList>
    </citation>
    <scope>NUCLEOTIDE SEQUENCE</scope>
    <source>
        <strain evidence="2">CBS 115976</strain>
    </source>
</reference>
<keyword evidence="3" id="KW-1185">Reference proteome</keyword>
<dbReference type="OrthoDB" id="3853793at2759"/>
<evidence type="ECO:0000313" key="3">
    <source>
        <dbReference type="Proteomes" id="UP000799302"/>
    </source>
</evidence>
<dbReference type="Pfam" id="PF20493">
    <property type="entry name" value="WD-like_fungi"/>
    <property type="match status" value="1"/>
</dbReference>
<feature type="domain" description="WD-like" evidence="1">
    <location>
        <begin position="2"/>
        <end position="136"/>
    </location>
</feature>
<proteinExistence type="predicted"/>
<accession>A0A6A6UAM7</accession>
<organism evidence="2 3">
    <name type="scientific">Microthyrium microscopicum</name>
    <dbReference type="NCBI Taxonomy" id="703497"/>
    <lineage>
        <taxon>Eukaryota</taxon>
        <taxon>Fungi</taxon>
        <taxon>Dikarya</taxon>
        <taxon>Ascomycota</taxon>
        <taxon>Pezizomycotina</taxon>
        <taxon>Dothideomycetes</taxon>
        <taxon>Dothideomycetes incertae sedis</taxon>
        <taxon>Microthyriales</taxon>
        <taxon>Microthyriaceae</taxon>
        <taxon>Microthyrium</taxon>
    </lineage>
</organism>
<name>A0A6A6UAM7_9PEZI</name>
<dbReference type="InterPro" id="IPR046925">
    <property type="entry name" value="WD-like_fungi"/>
</dbReference>